<keyword evidence="4" id="KW-0175">Coiled coil</keyword>
<sequence>MRHKGLAIASIPSCSLVKRMPLKSKTNSMMALDDNGRIILHQKRSQIGQSIRHEDYFQKIRQLSSKNGQFDASIGDTDYKITYQKSDYNNWIYVSMTTMPELYMQTASIGWFTFSICGILLALSLLFSWFGSRHFYKPIKVLYESVSGFASGTDKERNESEFELIERNIKEMKNKNHDLAKRVEQQVTQLKQYFLTRLLLGKLIEEETKERFSGLGFSDDWSHLSVLALQIDTLKDTPYEKKDLDVLLFAINSLVEQSIPKENRLPSVVIDKTQTTVMLNRGKSLDTFHQQLKSTAESIQHKIHEEFGVFVSIGISQPFTNLSMSKHAYLEGLEALTYRLKSGKRAIIFFEHLDRNKAFLTQFPKQLQNELFEAIKACEREKAAERLHQLIETVCSENTNPHHCQIAIVRLLNNLIEFMHLLGIELFEPDGNNMLYDDVFELTTIEEIESWLNTRIVSNMIETLSVREESQYKNISEKIVHIIQQEFDTDLTLESIAGRLHYNPNYLSSIFRKEMKISFSEYLSSYRHHIAKSWLTETSLSVKEISEKLKYKNPQNFIRSFKKLEGITPGKYRELKNHSA</sequence>
<keyword evidence="2" id="KW-0238">DNA-binding</keyword>
<protein>
    <submittedName>
        <fullName evidence="7">Helix-turn-helix domain-containing protein</fullName>
    </submittedName>
</protein>
<name>A0ABU6H4X6_9BACI</name>
<accession>A0ABU6H4X6</accession>
<keyword evidence="3" id="KW-0804">Transcription</keyword>
<dbReference type="SMART" id="SM00342">
    <property type="entry name" value="HTH_ARAC"/>
    <property type="match status" value="1"/>
</dbReference>
<evidence type="ECO:0000256" key="2">
    <source>
        <dbReference type="ARBA" id="ARBA00023125"/>
    </source>
</evidence>
<dbReference type="PROSITE" id="PS01124">
    <property type="entry name" value="HTH_ARAC_FAMILY_2"/>
    <property type="match status" value="1"/>
</dbReference>
<keyword evidence="8" id="KW-1185">Reference proteome</keyword>
<dbReference type="PANTHER" id="PTHR43280:SF10">
    <property type="entry name" value="REGULATORY PROTEIN POCR"/>
    <property type="match status" value="1"/>
</dbReference>
<keyword evidence="5" id="KW-1133">Transmembrane helix</keyword>
<feature type="domain" description="HTH araC/xylS-type" evidence="6">
    <location>
        <begin position="477"/>
        <end position="575"/>
    </location>
</feature>
<dbReference type="InterPro" id="IPR009057">
    <property type="entry name" value="Homeodomain-like_sf"/>
</dbReference>
<reference evidence="7 8" key="1">
    <citation type="submission" date="2023-03" db="EMBL/GenBank/DDBJ databases">
        <title>Agriculturally important microbes genome sequencing.</title>
        <authorList>
            <person name="Dunlap C."/>
        </authorList>
    </citation>
    <scope>NUCLEOTIDE SEQUENCE [LARGE SCALE GENOMIC DNA]</scope>
    <source>
        <strain evidence="7 8">CBP-3203</strain>
    </source>
</reference>
<evidence type="ECO:0000313" key="8">
    <source>
        <dbReference type="Proteomes" id="UP001341297"/>
    </source>
</evidence>
<dbReference type="SUPFAM" id="SSF46689">
    <property type="entry name" value="Homeodomain-like"/>
    <property type="match status" value="2"/>
</dbReference>
<dbReference type="Gene3D" id="1.10.10.60">
    <property type="entry name" value="Homeodomain-like"/>
    <property type="match status" value="2"/>
</dbReference>
<dbReference type="Pfam" id="PF12833">
    <property type="entry name" value="HTH_18"/>
    <property type="match status" value="1"/>
</dbReference>
<evidence type="ECO:0000259" key="6">
    <source>
        <dbReference type="PROSITE" id="PS01124"/>
    </source>
</evidence>
<keyword evidence="5" id="KW-0812">Transmembrane</keyword>
<evidence type="ECO:0000256" key="3">
    <source>
        <dbReference type="ARBA" id="ARBA00023163"/>
    </source>
</evidence>
<gene>
    <name evidence="7" type="ORF">P8828_12625</name>
</gene>
<dbReference type="InterPro" id="IPR018060">
    <property type="entry name" value="HTH_AraC"/>
</dbReference>
<dbReference type="Gene3D" id="3.30.450.20">
    <property type="entry name" value="PAS domain"/>
    <property type="match status" value="1"/>
</dbReference>
<evidence type="ECO:0000313" key="7">
    <source>
        <dbReference type="EMBL" id="MEC0485680.1"/>
    </source>
</evidence>
<dbReference type="Proteomes" id="UP001341297">
    <property type="component" value="Unassembled WGS sequence"/>
</dbReference>
<feature type="coiled-coil region" evidence="4">
    <location>
        <begin position="155"/>
        <end position="189"/>
    </location>
</feature>
<keyword evidence="1" id="KW-0805">Transcription regulation</keyword>
<evidence type="ECO:0000256" key="4">
    <source>
        <dbReference type="SAM" id="Coils"/>
    </source>
</evidence>
<keyword evidence="5" id="KW-0472">Membrane</keyword>
<proteinExistence type="predicted"/>
<evidence type="ECO:0000256" key="1">
    <source>
        <dbReference type="ARBA" id="ARBA00023015"/>
    </source>
</evidence>
<comment type="caution">
    <text evidence="7">The sequence shown here is derived from an EMBL/GenBank/DDBJ whole genome shotgun (WGS) entry which is preliminary data.</text>
</comment>
<dbReference type="EMBL" id="JARRTL010000010">
    <property type="protein sequence ID" value="MEC0485680.1"/>
    <property type="molecule type" value="Genomic_DNA"/>
</dbReference>
<feature type="transmembrane region" description="Helical" evidence="5">
    <location>
        <begin position="109"/>
        <end position="130"/>
    </location>
</feature>
<evidence type="ECO:0000256" key="5">
    <source>
        <dbReference type="SAM" id="Phobius"/>
    </source>
</evidence>
<organism evidence="7 8">
    <name type="scientific">Bacillus glycinifermentans</name>
    <dbReference type="NCBI Taxonomy" id="1664069"/>
    <lineage>
        <taxon>Bacteria</taxon>
        <taxon>Bacillati</taxon>
        <taxon>Bacillota</taxon>
        <taxon>Bacilli</taxon>
        <taxon>Bacillales</taxon>
        <taxon>Bacillaceae</taxon>
        <taxon>Bacillus</taxon>
    </lineage>
</organism>
<dbReference type="PANTHER" id="PTHR43280">
    <property type="entry name" value="ARAC-FAMILY TRANSCRIPTIONAL REGULATOR"/>
    <property type="match status" value="1"/>
</dbReference>